<proteinExistence type="predicted"/>
<organism evidence="1 2">
    <name type="scientific">Microbacterium sediminicola</name>
    <dbReference type="NCBI Taxonomy" id="415210"/>
    <lineage>
        <taxon>Bacteria</taxon>
        <taxon>Bacillati</taxon>
        <taxon>Actinomycetota</taxon>
        <taxon>Actinomycetes</taxon>
        <taxon>Micrococcales</taxon>
        <taxon>Microbacteriaceae</taxon>
        <taxon>Microbacterium</taxon>
    </lineage>
</organism>
<dbReference type="RefSeq" id="WP_344069317.1">
    <property type="nucleotide sequence ID" value="NZ_BAAAPL010000001.1"/>
</dbReference>
<accession>A0ABN2HRS0</accession>
<evidence type="ECO:0000313" key="2">
    <source>
        <dbReference type="Proteomes" id="UP001501690"/>
    </source>
</evidence>
<gene>
    <name evidence="1" type="ORF">GCM10009808_06940</name>
</gene>
<keyword evidence="2" id="KW-1185">Reference proteome</keyword>
<evidence type="ECO:0000313" key="1">
    <source>
        <dbReference type="EMBL" id="GAA1692436.1"/>
    </source>
</evidence>
<name>A0ABN2HRS0_9MICO</name>
<dbReference type="EMBL" id="BAAAPL010000001">
    <property type="protein sequence ID" value="GAA1692436.1"/>
    <property type="molecule type" value="Genomic_DNA"/>
</dbReference>
<sequence>MKPEVPVAIKVVCGSEGVDVPDDLPPSFSNAASFQAVAKSLLDEHFTEVTSEWQSARGATDAFRSDVRRYAPRVDLAVGPYSTSSGRLPMSLEMFPGTMRHWFEDLRTNENPRCLLAVEIVNSGSAKHMLGDLLNASALGLYGLVVCNEAVLAKVHRNWEYARQLANVGKIPALFQNLRVISFVEFIRTMRRPSDPEPAGH</sequence>
<reference evidence="1 2" key="1">
    <citation type="journal article" date="2019" name="Int. J. Syst. Evol. Microbiol.">
        <title>The Global Catalogue of Microorganisms (GCM) 10K type strain sequencing project: providing services to taxonomists for standard genome sequencing and annotation.</title>
        <authorList>
            <consortium name="The Broad Institute Genomics Platform"/>
            <consortium name="The Broad Institute Genome Sequencing Center for Infectious Disease"/>
            <person name="Wu L."/>
            <person name="Ma J."/>
        </authorList>
    </citation>
    <scope>NUCLEOTIDE SEQUENCE [LARGE SCALE GENOMIC DNA]</scope>
    <source>
        <strain evidence="1 2">JCM 15577</strain>
    </source>
</reference>
<comment type="caution">
    <text evidence="1">The sequence shown here is derived from an EMBL/GenBank/DDBJ whole genome shotgun (WGS) entry which is preliminary data.</text>
</comment>
<dbReference type="Proteomes" id="UP001501690">
    <property type="component" value="Unassembled WGS sequence"/>
</dbReference>
<protein>
    <submittedName>
        <fullName evidence="1">Uncharacterized protein</fullName>
    </submittedName>
</protein>